<feature type="region of interest" description="Disordered" evidence="1">
    <location>
        <begin position="579"/>
        <end position="604"/>
    </location>
</feature>
<organism evidence="3 4">
    <name type="scientific">Pyricularia oryzae</name>
    <name type="common">Rice blast fungus</name>
    <name type="synonym">Magnaporthe oryzae</name>
    <dbReference type="NCBI Taxonomy" id="318829"/>
    <lineage>
        <taxon>Eukaryota</taxon>
        <taxon>Fungi</taxon>
        <taxon>Dikarya</taxon>
        <taxon>Ascomycota</taxon>
        <taxon>Pezizomycotina</taxon>
        <taxon>Sordariomycetes</taxon>
        <taxon>Sordariomycetidae</taxon>
        <taxon>Magnaporthales</taxon>
        <taxon>Pyriculariaceae</taxon>
        <taxon>Pyricularia</taxon>
    </lineage>
</organism>
<dbReference type="PANTHER" id="PTHR24148">
    <property type="entry name" value="ANKYRIN REPEAT DOMAIN-CONTAINING PROTEIN 39 HOMOLOG-RELATED"/>
    <property type="match status" value="1"/>
</dbReference>
<evidence type="ECO:0000313" key="4">
    <source>
        <dbReference type="Proteomes" id="UP000294847"/>
    </source>
</evidence>
<name>A0A4V1C654_PYROR</name>
<dbReference type="AlphaFoldDB" id="A0A4V1C654"/>
<proteinExistence type="predicted"/>
<dbReference type="PANTHER" id="PTHR24148:SF64">
    <property type="entry name" value="HETEROKARYON INCOMPATIBILITY DOMAIN-CONTAINING PROTEIN"/>
    <property type="match status" value="1"/>
</dbReference>
<dbReference type="EMBL" id="CP034206">
    <property type="protein sequence ID" value="QBZ58695.1"/>
    <property type="molecule type" value="Genomic_DNA"/>
</dbReference>
<dbReference type="InterPro" id="IPR052895">
    <property type="entry name" value="HetReg/Transcr_Mod"/>
</dbReference>
<gene>
    <name evidence="3" type="ORF">PoMZ_03653</name>
</gene>
<evidence type="ECO:0000259" key="2">
    <source>
        <dbReference type="Pfam" id="PF06985"/>
    </source>
</evidence>
<dbReference type="Pfam" id="PF26639">
    <property type="entry name" value="Het-6_barrel"/>
    <property type="match status" value="1"/>
</dbReference>
<evidence type="ECO:0000256" key="1">
    <source>
        <dbReference type="SAM" id="MobiDB-lite"/>
    </source>
</evidence>
<dbReference type="InterPro" id="IPR010730">
    <property type="entry name" value="HET"/>
</dbReference>
<dbReference type="Pfam" id="PF06985">
    <property type="entry name" value="HET"/>
    <property type="match status" value="1"/>
</dbReference>
<sequence length="711" mass="80895">MEEHEDNLEGFVVPHRYVDSLLLQQFEIARASGLTLAAANTDEASMGRMLDQAQVSAWAKLKADQYKKPDVSQATTRNQYKPLTNPYEIRVLELEPGSPKDHLKCKLHHCTIEFEHTGTTYTQFALSTDNLTKPIWYTALSYRWGDPQPVRHITVDGYEMEITVPLFDALNHFRNSTHSIVMWIDQICINQEDKDEKSRQIPLMGRVYQHAINTLVWLGTSDAVTGQLFGLLNHAATELILDFSQLQIPDGLQQRGFPSANDKIWDDLWDLLDRPWFSRLWIIQEVALSRNAWVVCGGHSMSWSMLETACANLSAAGVSQWLQEKAPKEGSTDHCQRVVKLGTFGQEQSMNLLNRARESNCWDQRDKVYGLLGIIRASWVRVDYNRTYTVGRLYRDVAAQALQRHELILASALQSVDHDYNETLRPVTDCEHFARGVLPSWVADWSQPRQTAPLSDRTGVYGNPKAVGSNSILQRQISIHEDELHVKGRLFDTVVEMTEVMRKPDISYNDPQTSNKEVLVRCAEVAAKSTSYPGESSVSIFEAFWRTLVVNKDADNRQRAPSSFEEIFSLLLDESTGQHPSLSGQKYSKRQLQPPGKGRLELSNLSSRRPGAAFQELKTALRRALRNRRFAVTKKGYFGLVPYWTKQGDEVCMLNGCDVPYVIRRVGHEGSGQGVADSYRFHFLGECYIHGMMNEEVLEMKELELRELVLI</sequence>
<accession>A0A4V1C654</accession>
<dbReference type="Proteomes" id="UP000294847">
    <property type="component" value="Chromosome 3"/>
</dbReference>
<feature type="domain" description="Heterokaryon incompatibility" evidence="2">
    <location>
        <begin position="137"/>
        <end position="285"/>
    </location>
</feature>
<protein>
    <recommendedName>
        <fullName evidence="2">Heterokaryon incompatibility domain-containing protein</fullName>
    </recommendedName>
</protein>
<evidence type="ECO:0000313" key="3">
    <source>
        <dbReference type="EMBL" id="QBZ58695.1"/>
    </source>
</evidence>
<reference evidence="3 4" key="1">
    <citation type="journal article" date="2019" name="Mol. Biol. Evol.">
        <title>Blast fungal genomes show frequent chromosomal changes, gene gains and losses, and effector gene turnover.</title>
        <authorList>
            <person name="Gomez Luciano L.B."/>
            <person name="Jason Tsai I."/>
            <person name="Chuma I."/>
            <person name="Tosa Y."/>
            <person name="Chen Y.H."/>
            <person name="Li J.Y."/>
            <person name="Li M.Y."/>
            <person name="Jade Lu M.Y."/>
            <person name="Nakayashiki H."/>
            <person name="Li W.H."/>
        </authorList>
    </citation>
    <scope>NUCLEOTIDE SEQUENCE [LARGE SCALE GENOMIC DNA]</scope>
    <source>
        <strain evidence="3">MZ5-1-6</strain>
    </source>
</reference>